<evidence type="ECO:0000256" key="6">
    <source>
        <dbReference type="SAM" id="Phobius"/>
    </source>
</evidence>
<evidence type="ECO:0000313" key="9">
    <source>
        <dbReference type="Proteomes" id="UP000034611"/>
    </source>
</evidence>
<proteinExistence type="predicted"/>
<feature type="transmembrane region" description="Helical" evidence="6">
    <location>
        <begin position="68"/>
        <end position="88"/>
    </location>
</feature>
<dbReference type="Gene3D" id="3.30.450.20">
    <property type="entry name" value="PAS domain"/>
    <property type="match status" value="1"/>
</dbReference>
<organism evidence="8 9">
    <name type="scientific">Candidatus Woesebacteria bacterium GW2011_GWC1_43_10b</name>
    <dbReference type="NCBI Taxonomy" id="1618585"/>
    <lineage>
        <taxon>Bacteria</taxon>
        <taxon>Candidatus Woeseibacteriota</taxon>
    </lineage>
</organism>
<keyword evidence="2" id="KW-1003">Cell membrane</keyword>
<evidence type="ECO:0000256" key="5">
    <source>
        <dbReference type="ARBA" id="ARBA00023136"/>
    </source>
</evidence>
<feature type="transmembrane region" description="Helical" evidence="6">
    <location>
        <begin position="181"/>
        <end position="202"/>
    </location>
</feature>
<evidence type="ECO:0000259" key="7">
    <source>
        <dbReference type="Pfam" id="PF17202"/>
    </source>
</evidence>
<feature type="transmembrane region" description="Helical" evidence="6">
    <location>
        <begin position="208"/>
        <end position="234"/>
    </location>
</feature>
<feature type="transmembrane region" description="Helical" evidence="6">
    <location>
        <begin position="488"/>
        <end position="509"/>
    </location>
</feature>
<feature type="transmembrane region" description="Helical" evidence="6">
    <location>
        <begin position="100"/>
        <end position="123"/>
    </location>
</feature>
<reference evidence="8 9" key="1">
    <citation type="journal article" date="2015" name="Nature">
        <title>rRNA introns, odd ribosomes, and small enigmatic genomes across a large radiation of phyla.</title>
        <authorList>
            <person name="Brown C.T."/>
            <person name="Hug L.A."/>
            <person name="Thomas B.C."/>
            <person name="Sharon I."/>
            <person name="Castelle C.J."/>
            <person name="Singh A."/>
            <person name="Wilkins M.J."/>
            <person name="Williams K.H."/>
            <person name="Banfield J.F."/>
        </authorList>
    </citation>
    <scope>NUCLEOTIDE SEQUENCE [LARGE SCALE GENOMIC DNA]</scope>
</reference>
<comment type="subcellular location">
    <subcellularLocation>
        <location evidence="1">Cell membrane</location>
        <topology evidence="1">Multi-pass membrane protein</topology>
    </subcellularLocation>
</comment>
<dbReference type="Proteomes" id="UP000034611">
    <property type="component" value="Unassembled WGS sequence"/>
</dbReference>
<keyword evidence="5 6" id="KW-0472">Membrane</keyword>
<dbReference type="SUPFAM" id="SSF103190">
    <property type="entry name" value="Sensory domain-like"/>
    <property type="match status" value="2"/>
</dbReference>
<name>A0A0G1C4D3_9BACT</name>
<feature type="transmembrane region" description="Helical" evidence="6">
    <location>
        <begin position="12"/>
        <end position="30"/>
    </location>
</feature>
<dbReference type="Pfam" id="PF17202">
    <property type="entry name" value="sCache_3_3"/>
    <property type="match status" value="1"/>
</dbReference>
<evidence type="ECO:0000256" key="3">
    <source>
        <dbReference type="ARBA" id="ARBA00022692"/>
    </source>
</evidence>
<evidence type="ECO:0000313" key="8">
    <source>
        <dbReference type="EMBL" id="KKS80417.1"/>
    </source>
</evidence>
<sequence>MLTNLLFTNTHFVLEVFTALIFFFTAWLHLDSWRVDKKTGALLYIIGFFLFSLTAIIDAVSVSSPQPLYLVQVIKILGLIFVITGTLTTPKLSFPDIKKLVIIPPILISSTLTPLIASLYLVASLSFFKRVKLDRDKQFKRVGLAFLFFALAEFINIAFTWSATGNVFWSQMLANFGVFWFLSRAIQAIGIFILGLWAWGYIRFRPQIQLFAIFATTGLIIFLTTAVLFTALLLRNIEFDALKHLETDTKVLQLGLDSLKSEALANSKTVSADHNIKTAISDNDIKALDQLAADKMIELNTGFLDIISSSGNILTRAADIEERSESFIGNNLFQASQEGRSATGIVVENGILAPNIKINAFSPIDIAVDNEIKIIGAVSTGTIIDSAFVDGVKTSTGLDAAVYGNDQVSATTLIAPDGKRSVGVSLGNEKINETVLQNGGVFTGKIVILDEPYYATFAPLKDYQDKITGMLFVGKPQRSLITTAERSIELTFMGTAILIAISIIPAYFLSKYIENNLSA</sequence>
<dbReference type="InterPro" id="IPR029151">
    <property type="entry name" value="Sensor-like_sf"/>
</dbReference>
<evidence type="ECO:0000256" key="1">
    <source>
        <dbReference type="ARBA" id="ARBA00004651"/>
    </source>
</evidence>
<dbReference type="InterPro" id="IPR033463">
    <property type="entry name" value="sCache_3"/>
</dbReference>
<evidence type="ECO:0000256" key="4">
    <source>
        <dbReference type="ARBA" id="ARBA00022989"/>
    </source>
</evidence>
<feature type="transmembrane region" description="Helical" evidence="6">
    <location>
        <begin position="143"/>
        <end position="169"/>
    </location>
</feature>
<keyword evidence="3 6" id="KW-0812">Transmembrane</keyword>
<dbReference type="EMBL" id="LCEY01000018">
    <property type="protein sequence ID" value="KKS80417.1"/>
    <property type="molecule type" value="Genomic_DNA"/>
</dbReference>
<gene>
    <name evidence="8" type="ORF">UV56_C0018G0008</name>
</gene>
<dbReference type="AlphaFoldDB" id="A0A0G1C4D3"/>
<accession>A0A0G1C4D3</accession>
<keyword evidence="4 6" id="KW-1133">Transmembrane helix</keyword>
<protein>
    <submittedName>
        <fullName evidence="8">Methyl-accepting chemotaxis sensory transducer, methyl-accepting chemotaxis protein</fullName>
    </submittedName>
</protein>
<feature type="transmembrane region" description="Helical" evidence="6">
    <location>
        <begin position="42"/>
        <end position="62"/>
    </location>
</feature>
<feature type="domain" description="Single cache" evidence="7">
    <location>
        <begin position="385"/>
        <end position="483"/>
    </location>
</feature>
<comment type="caution">
    <text evidence="8">The sequence shown here is derived from an EMBL/GenBank/DDBJ whole genome shotgun (WGS) entry which is preliminary data.</text>
</comment>
<evidence type="ECO:0000256" key="2">
    <source>
        <dbReference type="ARBA" id="ARBA00022475"/>
    </source>
</evidence>
<dbReference type="GO" id="GO:0005886">
    <property type="term" value="C:plasma membrane"/>
    <property type="evidence" value="ECO:0007669"/>
    <property type="project" value="UniProtKB-SubCell"/>
</dbReference>